<name>A0A562D202_9GAMM</name>
<dbReference type="Pfam" id="PF03500">
    <property type="entry name" value="Cellsynth_D"/>
    <property type="match status" value="1"/>
</dbReference>
<sequence length="152" mass="16480">MSPADLLDHYRSRCCSPQWQGFVRALCEELEQGLDEADRARLMARLGGRFAAAHPLPEAATLQALQDAANAVWSALDWGRVEFEEQPDCVLVRHCASPLAAAGGTGRPWLAAYLEGVYRAWFHAAGGAPVLDVVCTQADAGHVDSYVLCRVT</sequence>
<evidence type="ECO:0000313" key="2">
    <source>
        <dbReference type="Proteomes" id="UP000321583"/>
    </source>
</evidence>
<dbReference type="AlphaFoldDB" id="A0A562D202"/>
<dbReference type="InterPro" id="IPR038470">
    <property type="entry name" value="Cellsynth_D_sf"/>
</dbReference>
<dbReference type="EMBL" id="VLJS01000113">
    <property type="protein sequence ID" value="TWH03620.1"/>
    <property type="molecule type" value="Genomic_DNA"/>
</dbReference>
<accession>A0A562D202</accession>
<dbReference type="OrthoDB" id="6078279at2"/>
<organism evidence="1 2">
    <name type="scientific">Pseudoxanthomonas taiwanensis J19</name>
    <dbReference type="NCBI Taxonomy" id="935569"/>
    <lineage>
        <taxon>Bacteria</taxon>
        <taxon>Pseudomonadati</taxon>
        <taxon>Pseudomonadota</taxon>
        <taxon>Gammaproteobacteria</taxon>
        <taxon>Lysobacterales</taxon>
        <taxon>Lysobacteraceae</taxon>
        <taxon>Pseudoxanthomonas</taxon>
    </lineage>
</organism>
<dbReference type="Gene3D" id="3.30.70.2590">
    <property type="match status" value="1"/>
</dbReference>
<dbReference type="GO" id="GO:0030244">
    <property type="term" value="P:cellulose biosynthetic process"/>
    <property type="evidence" value="ECO:0007669"/>
    <property type="project" value="InterPro"/>
</dbReference>
<comment type="caution">
    <text evidence="1">The sequence shown here is derived from an EMBL/GenBank/DDBJ whole genome shotgun (WGS) entry which is preliminary data.</text>
</comment>
<evidence type="ECO:0000313" key="1">
    <source>
        <dbReference type="EMBL" id="TWH03620.1"/>
    </source>
</evidence>
<reference evidence="1 2" key="1">
    <citation type="submission" date="2019-07" db="EMBL/GenBank/DDBJ databases">
        <title>Genome sequencing of lignin-degrading bacterial isolates.</title>
        <authorList>
            <person name="Gladden J."/>
        </authorList>
    </citation>
    <scope>NUCLEOTIDE SEQUENCE [LARGE SCALE GENOMIC DNA]</scope>
    <source>
        <strain evidence="1 2">J19</strain>
    </source>
</reference>
<protein>
    <submittedName>
        <fullName evidence="1">Cellulose synthase subunit D</fullName>
    </submittedName>
</protein>
<dbReference type="RefSeq" id="WP_028915681.1">
    <property type="nucleotide sequence ID" value="NZ_VLJS01000113.1"/>
</dbReference>
<dbReference type="InterPro" id="IPR022798">
    <property type="entry name" value="BcsD_bac"/>
</dbReference>
<gene>
    <name evidence="1" type="ORF">L613_000800000490</name>
</gene>
<keyword evidence="2" id="KW-1185">Reference proteome</keyword>
<dbReference type="Proteomes" id="UP000321583">
    <property type="component" value="Unassembled WGS sequence"/>
</dbReference>
<proteinExistence type="predicted"/>